<dbReference type="InterPro" id="IPR043519">
    <property type="entry name" value="NT_sf"/>
</dbReference>
<evidence type="ECO:0000313" key="1">
    <source>
        <dbReference type="EMBL" id="MDR6243624.1"/>
    </source>
</evidence>
<dbReference type="SUPFAM" id="SSF81301">
    <property type="entry name" value="Nucleotidyltransferase"/>
    <property type="match status" value="1"/>
</dbReference>
<dbReference type="PIRSF" id="PIRSF000812">
    <property type="entry name" value="AAD"/>
    <property type="match status" value="1"/>
</dbReference>
<dbReference type="Gene3D" id="3.30.460.10">
    <property type="entry name" value="Beta Polymerase, domain 2"/>
    <property type="match status" value="1"/>
</dbReference>
<reference evidence="1 2" key="1">
    <citation type="submission" date="2023-07" db="EMBL/GenBank/DDBJ databases">
        <title>Genomic Encyclopedia of Type Strains, Phase IV (KMG-IV): sequencing the most valuable type-strain genomes for metagenomic binning, comparative biology and taxonomic classification.</title>
        <authorList>
            <person name="Goeker M."/>
        </authorList>
    </citation>
    <scope>NUCLEOTIDE SEQUENCE [LARGE SCALE GENOMIC DNA]</scope>
    <source>
        <strain evidence="1 2">DSM 22170</strain>
    </source>
</reference>
<accession>A0ABU1IWJ7</accession>
<keyword evidence="1" id="KW-0808">Transferase</keyword>
<dbReference type="GO" id="GO:0016779">
    <property type="term" value="F:nucleotidyltransferase activity"/>
    <property type="evidence" value="ECO:0007669"/>
    <property type="project" value="UniProtKB-KW"/>
</dbReference>
<dbReference type="Pfam" id="PF04439">
    <property type="entry name" value="Adenyl_transf"/>
    <property type="match status" value="1"/>
</dbReference>
<dbReference type="Gene3D" id="1.20.120.330">
    <property type="entry name" value="Nucleotidyltransferases domain 2"/>
    <property type="match status" value="1"/>
</dbReference>
<keyword evidence="1" id="KW-0548">Nucleotidyltransferase</keyword>
<sequence length="291" mass="34557">MRSEQQMMGLIIETAERNPHIRAVAMNGSRVNPAAPKDIFQDYDIVYLVDTLEPFVSDHRWVERFGEQIMMQMPDQSELPLHEDMVKYMYLMQLADGNRIDLRLQRIDRWREYVDEDRLTVVLLDKDGILPQLAVPDDREYWVKRPTAEDFAGCCNEFWWVSTYIAKGLWRQELLYALDQLNRYVRPMLEQMLCWQAGSEHQFQINTGKSGKYLPHYLEQSTLVRLLATYPQADSEAIWQSVFVMMELFDERARLMAERLGYMYDDGEAQRVRAHMLHVYRLPVDTPQIYE</sequence>
<dbReference type="EC" id="2.7.7.-" evidence="1"/>
<evidence type="ECO:0000313" key="2">
    <source>
        <dbReference type="Proteomes" id="UP001185028"/>
    </source>
</evidence>
<dbReference type="RefSeq" id="WP_188776835.1">
    <property type="nucleotide sequence ID" value="NZ_BMMB01000008.1"/>
</dbReference>
<keyword evidence="2" id="KW-1185">Reference proteome</keyword>
<proteinExistence type="predicted"/>
<organism evidence="1 2">
    <name type="scientific">Paenibacillus hunanensis</name>
    <dbReference type="NCBI Taxonomy" id="539262"/>
    <lineage>
        <taxon>Bacteria</taxon>
        <taxon>Bacillati</taxon>
        <taxon>Bacillota</taxon>
        <taxon>Bacilli</taxon>
        <taxon>Bacillales</taxon>
        <taxon>Paenibacillaceae</taxon>
        <taxon>Paenibacillus</taxon>
    </lineage>
</organism>
<dbReference type="Proteomes" id="UP001185028">
    <property type="component" value="Unassembled WGS sequence"/>
</dbReference>
<comment type="caution">
    <text evidence="1">The sequence shown here is derived from an EMBL/GenBank/DDBJ whole genome shotgun (WGS) entry which is preliminary data.</text>
</comment>
<protein>
    <submittedName>
        <fullName evidence="1">Aminoglycoside 6-adenylyltransferase</fullName>
        <ecNumber evidence="1">2.7.7.-</ecNumber>
    </submittedName>
</protein>
<name>A0ABU1IWJ7_9BACL</name>
<dbReference type="SUPFAM" id="SSF81631">
    <property type="entry name" value="PAP/OAS1 substrate-binding domain"/>
    <property type="match status" value="1"/>
</dbReference>
<dbReference type="EMBL" id="JAVDQH010000005">
    <property type="protein sequence ID" value="MDR6243624.1"/>
    <property type="molecule type" value="Genomic_DNA"/>
</dbReference>
<gene>
    <name evidence="1" type="ORF">JOC58_001517</name>
</gene>
<dbReference type="InterPro" id="IPR007530">
    <property type="entry name" value="Aminoglycoside_adenylylTfrase"/>
</dbReference>